<sequence length="246" mass="27316">EKDDDDNFHIDFVTAASNLRASNYDIPTQDRMKVKLVAGKIIPAIATTTSAVTGLALIEYFKALQGNDISCLRNGMIDVGTNNYVLFERDAPIKNRTKIVSTYLPEQDYTYKKKLIRVPDGFTKYDSIDVPITIHTTVQQFATMLENQLNAFLPAGTEGSCEIVGIGVGHGMLWNGSKKHANTNLSLMQLIEQQKMTEAGGKLSQPFWQNRTQFCELSVTVSLDDGDTSVDEADVETAMIRLRITQ</sequence>
<dbReference type="GeneID" id="3541001"/>
<dbReference type="Gene3D" id="1.10.10.2660">
    <property type="entry name" value="Ubiquitin-activating enzyme E1, SCCH domain"/>
    <property type="match status" value="1"/>
</dbReference>
<gene>
    <name evidence="4" type="ORF">Tc00.1047053510743.10</name>
</gene>
<dbReference type="InterPro" id="IPR019572">
    <property type="entry name" value="UBA_E1_SCCH"/>
</dbReference>
<dbReference type="STRING" id="353153.Q4D7C0"/>
<evidence type="ECO:0000256" key="1">
    <source>
        <dbReference type="ARBA" id="ARBA00004906"/>
    </source>
</evidence>
<evidence type="ECO:0000313" key="4">
    <source>
        <dbReference type="EMBL" id="EAN88411.1"/>
    </source>
</evidence>
<dbReference type="eggNOG" id="KOG2012">
    <property type="taxonomic scope" value="Eukaryota"/>
</dbReference>
<organism evidence="4 5">
    <name type="scientific">Trypanosoma cruzi (strain CL Brener)</name>
    <dbReference type="NCBI Taxonomy" id="353153"/>
    <lineage>
        <taxon>Eukaryota</taxon>
        <taxon>Discoba</taxon>
        <taxon>Euglenozoa</taxon>
        <taxon>Kinetoplastea</taxon>
        <taxon>Metakinetoplastina</taxon>
        <taxon>Trypanosomatida</taxon>
        <taxon>Trypanosomatidae</taxon>
        <taxon>Trypanosoma</taxon>
        <taxon>Schizotrypanum</taxon>
    </lineage>
</organism>
<proteinExistence type="inferred from homology"/>
<feature type="non-terminal residue" evidence="4">
    <location>
        <position position="1"/>
    </location>
</feature>
<dbReference type="InParanoid" id="Q4D7C0"/>
<keyword evidence="5" id="KW-1185">Reference proteome</keyword>
<dbReference type="SUPFAM" id="SSF69572">
    <property type="entry name" value="Activating enzymes of the ubiquitin-like proteins"/>
    <property type="match status" value="1"/>
</dbReference>
<comment type="pathway">
    <text evidence="1">Protein modification; protein ubiquitination.</text>
</comment>
<protein>
    <submittedName>
        <fullName evidence="4">Ubiquitin-activating enzyme E1, putative</fullName>
    </submittedName>
</protein>
<dbReference type="InterPro" id="IPR035985">
    <property type="entry name" value="Ubiquitin-activating_enz"/>
</dbReference>
<reference evidence="4 5" key="1">
    <citation type="journal article" date="2005" name="Science">
        <title>The genome sequence of Trypanosoma cruzi, etiologic agent of Chagas disease.</title>
        <authorList>
            <person name="El-Sayed N.M."/>
            <person name="Myler P.J."/>
            <person name="Bartholomeu D.C."/>
            <person name="Nilsson D."/>
            <person name="Aggarwal G."/>
            <person name="Tran A.N."/>
            <person name="Ghedin E."/>
            <person name="Worthey E.A."/>
            <person name="Delcher A.L."/>
            <person name="Blandin G."/>
            <person name="Westenberger S.J."/>
            <person name="Caler E."/>
            <person name="Cerqueira G.C."/>
            <person name="Branche C."/>
            <person name="Haas B."/>
            <person name="Anupama A."/>
            <person name="Arner E."/>
            <person name="Aslund L."/>
            <person name="Attipoe P."/>
            <person name="Bontempi E."/>
            <person name="Bringaud F."/>
            <person name="Burton P."/>
            <person name="Cadag E."/>
            <person name="Campbell D.A."/>
            <person name="Carrington M."/>
            <person name="Crabtree J."/>
            <person name="Darban H."/>
            <person name="da Silveira J.F."/>
            <person name="de Jong P."/>
            <person name="Edwards K."/>
            <person name="Englund P.T."/>
            <person name="Fazelina G."/>
            <person name="Feldblyum T."/>
            <person name="Ferella M."/>
            <person name="Frasch A.C."/>
            <person name="Gull K."/>
            <person name="Horn D."/>
            <person name="Hou L."/>
            <person name="Huang Y."/>
            <person name="Kindlund E."/>
            <person name="Klingbeil M."/>
            <person name="Kluge S."/>
            <person name="Koo H."/>
            <person name="Lacerda D."/>
            <person name="Levin M.J."/>
            <person name="Lorenzi H."/>
            <person name="Louie T."/>
            <person name="Machado C.R."/>
            <person name="McCulloch R."/>
            <person name="McKenna A."/>
            <person name="Mizuno Y."/>
            <person name="Mottram J.C."/>
            <person name="Nelson S."/>
            <person name="Ochaya S."/>
            <person name="Osoegawa K."/>
            <person name="Pai G."/>
            <person name="Parsons M."/>
            <person name="Pentony M."/>
            <person name="Pettersson U."/>
            <person name="Pop M."/>
            <person name="Ramirez J.L."/>
            <person name="Rinta J."/>
            <person name="Robertson L."/>
            <person name="Salzberg S.L."/>
            <person name="Sanchez D.O."/>
            <person name="Seyler A."/>
            <person name="Sharma R."/>
            <person name="Shetty J."/>
            <person name="Simpson A.J."/>
            <person name="Sisk E."/>
            <person name="Tammi M.T."/>
            <person name="Tarleton R."/>
            <person name="Teixeira S."/>
            <person name="Van Aken S."/>
            <person name="Vogt C."/>
            <person name="Ward P.N."/>
            <person name="Wickstead B."/>
            <person name="Wortman J."/>
            <person name="White O."/>
            <person name="Fraser C.M."/>
            <person name="Stuart K.D."/>
            <person name="Andersson B."/>
        </authorList>
    </citation>
    <scope>NUCLEOTIDE SEQUENCE [LARGE SCALE GENOMIC DNA]</scope>
    <source>
        <strain evidence="4 5">CL Brener</strain>
    </source>
</reference>
<dbReference type="EMBL" id="AAHK01000887">
    <property type="protein sequence ID" value="EAN88411.1"/>
    <property type="molecule type" value="Genomic_DNA"/>
</dbReference>
<dbReference type="AlphaFoldDB" id="Q4D7C0"/>
<comment type="caution">
    <text evidence="4">The sequence shown here is derived from an EMBL/GenBank/DDBJ whole genome shotgun (WGS) entry which is preliminary data.</text>
</comment>
<evidence type="ECO:0000259" key="3">
    <source>
        <dbReference type="Pfam" id="PF10585"/>
    </source>
</evidence>
<dbReference type="SMR" id="Q4D7C0"/>
<dbReference type="GO" id="GO:0008641">
    <property type="term" value="F:ubiquitin-like modifier activating enzyme activity"/>
    <property type="evidence" value="ECO:0007669"/>
    <property type="project" value="InterPro"/>
</dbReference>
<feature type="domain" description="Ubiquitin-activating enzyme SCCH" evidence="3">
    <location>
        <begin position="1"/>
        <end position="35"/>
    </location>
</feature>
<evidence type="ECO:0000313" key="5">
    <source>
        <dbReference type="Proteomes" id="UP000002296"/>
    </source>
</evidence>
<dbReference type="RefSeq" id="XP_810262.1">
    <property type="nucleotide sequence ID" value="XM_805169.1"/>
</dbReference>
<dbReference type="Proteomes" id="UP000002296">
    <property type="component" value="Unassembled WGS sequence"/>
</dbReference>
<evidence type="ECO:0000256" key="2">
    <source>
        <dbReference type="ARBA" id="ARBA00005673"/>
    </source>
</evidence>
<dbReference type="InterPro" id="IPR042063">
    <property type="entry name" value="Ubi_acti_E1_SCCH"/>
</dbReference>
<name>Q4D7C0_TRYCC</name>
<dbReference type="PaxDb" id="353153-Q4D7C0"/>
<dbReference type="KEGG" id="tcr:510743.10"/>
<comment type="similarity">
    <text evidence="2">Belongs to the ubiquitin-activating E1 family.</text>
</comment>
<dbReference type="Pfam" id="PF10585">
    <property type="entry name" value="UBA_E1_SCCH"/>
    <property type="match status" value="1"/>
</dbReference>
<accession>Q4D7C0</accession>